<feature type="compositionally biased region" description="Low complexity" evidence="4">
    <location>
        <begin position="128"/>
        <end position="138"/>
    </location>
</feature>
<evidence type="ECO:0000256" key="1">
    <source>
        <dbReference type="ARBA" id="ARBA00001946"/>
    </source>
</evidence>
<dbReference type="GO" id="GO:0005975">
    <property type="term" value="P:carbohydrate metabolic process"/>
    <property type="evidence" value="ECO:0007669"/>
    <property type="project" value="InterPro"/>
</dbReference>
<dbReference type="AlphaFoldDB" id="A0A1X6NSG5"/>
<feature type="compositionally biased region" description="Pro residues" evidence="4">
    <location>
        <begin position="110"/>
        <end position="127"/>
    </location>
</feature>
<dbReference type="Gene3D" id="3.40.120.10">
    <property type="entry name" value="Alpha-D-Glucose-1,6-Bisphosphate, subunit A, domain 3"/>
    <property type="match status" value="1"/>
</dbReference>
<reference evidence="6 7" key="1">
    <citation type="submission" date="2017-03" db="EMBL/GenBank/DDBJ databases">
        <title>WGS assembly of Porphyra umbilicalis.</title>
        <authorList>
            <person name="Brawley S.H."/>
            <person name="Blouin N.A."/>
            <person name="Ficko-Blean E."/>
            <person name="Wheeler G.L."/>
            <person name="Lohr M."/>
            <person name="Goodson H.V."/>
            <person name="Jenkins J.W."/>
            <person name="Blaby-Haas C.E."/>
            <person name="Helliwell K.E."/>
            <person name="Chan C."/>
            <person name="Marriage T."/>
            <person name="Bhattacharya D."/>
            <person name="Klein A.S."/>
            <person name="Badis Y."/>
            <person name="Brodie J."/>
            <person name="Cao Y."/>
            <person name="Collen J."/>
            <person name="Dittami S.M."/>
            <person name="Gachon C.M."/>
            <person name="Green B.R."/>
            <person name="Karpowicz S."/>
            <person name="Kim J.W."/>
            <person name="Kudahl U."/>
            <person name="Lin S."/>
            <person name="Michel G."/>
            <person name="Mittag M."/>
            <person name="Olson B.J."/>
            <person name="Pangilinan J."/>
            <person name="Peng Y."/>
            <person name="Qiu H."/>
            <person name="Shu S."/>
            <person name="Singer J.T."/>
            <person name="Smith A.G."/>
            <person name="Sprecher B.N."/>
            <person name="Wagner V."/>
            <person name="Wang W."/>
            <person name="Wang Z.-Y."/>
            <person name="Yan J."/>
            <person name="Yarish C."/>
            <person name="Zoeuner-Riek S."/>
            <person name="Zhuang Y."/>
            <person name="Zou Y."/>
            <person name="Lindquist E.A."/>
            <person name="Grimwood J."/>
            <person name="Barry K."/>
            <person name="Rokhsar D.S."/>
            <person name="Schmutz J."/>
            <person name="Stiller J.W."/>
            <person name="Grossman A.R."/>
            <person name="Prochnik S.E."/>
        </authorList>
    </citation>
    <scope>NUCLEOTIDE SEQUENCE [LARGE SCALE GENOMIC DNA]</scope>
    <source>
        <strain evidence="6">4086291</strain>
    </source>
</reference>
<feature type="domain" description="Alpha-D-phosphohexomutase alpha/beta/alpha" evidence="5">
    <location>
        <begin position="149"/>
        <end position="277"/>
    </location>
</feature>
<sequence>MRWPTRRRRGRRAAGRRVPDATDSLPSPYRRGSAILLRHLRLALLDCRHGAARLLRCSPGRGGGAPRAAARAATPRRPTAAATAAATLRPRQWVGTPPPPPRATCRGGHAPPPPPPSPAAPPPPPPTAAADTPPDASPARAALRRLQNGSDVRGVALPLVPTEPVTLTPADAADIGAAFAAWAAASVGVPPASLTVTIGRDSRLSGPALAAATAAGVASTGAGVVDFGVATTPAMFMSTVLPFGGRSAPAGAAVMLTASHLPPNRNGLKFFTRGGGRPRPT</sequence>
<feature type="region of interest" description="Disordered" evidence="4">
    <location>
        <begin position="1"/>
        <end position="29"/>
    </location>
</feature>
<evidence type="ECO:0000256" key="2">
    <source>
        <dbReference type="ARBA" id="ARBA00010231"/>
    </source>
</evidence>
<evidence type="ECO:0000256" key="4">
    <source>
        <dbReference type="SAM" id="MobiDB-lite"/>
    </source>
</evidence>
<dbReference type="PANTHER" id="PTHR42946:SF1">
    <property type="entry name" value="PHOSPHOGLUCOMUTASE (ALPHA-D-GLUCOSE-1,6-BISPHOSPHATE-DEPENDENT)"/>
    <property type="match status" value="1"/>
</dbReference>
<keyword evidence="7" id="KW-1185">Reference proteome</keyword>
<feature type="region of interest" description="Disordered" evidence="4">
    <location>
        <begin position="56"/>
        <end position="138"/>
    </location>
</feature>
<dbReference type="GO" id="GO:0004615">
    <property type="term" value="F:phosphomannomutase activity"/>
    <property type="evidence" value="ECO:0007669"/>
    <property type="project" value="TreeGrafter"/>
</dbReference>
<dbReference type="InterPro" id="IPR005844">
    <property type="entry name" value="A-D-PHexomutase_a/b/a-I"/>
</dbReference>
<comment type="similarity">
    <text evidence="2">Belongs to the phosphohexose mutase family.</text>
</comment>
<name>A0A1X6NSG5_PORUM</name>
<dbReference type="PANTHER" id="PTHR42946">
    <property type="entry name" value="PHOSPHOHEXOSE MUTASE"/>
    <property type="match status" value="1"/>
</dbReference>
<dbReference type="OrthoDB" id="1743979at2759"/>
<dbReference type="Proteomes" id="UP000218209">
    <property type="component" value="Unassembled WGS sequence"/>
</dbReference>
<feature type="compositionally biased region" description="Basic residues" evidence="4">
    <location>
        <begin position="1"/>
        <end position="15"/>
    </location>
</feature>
<dbReference type="InterPro" id="IPR050060">
    <property type="entry name" value="Phosphoglucosamine_mutase"/>
</dbReference>
<keyword evidence="3" id="KW-0597">Phosphoprotein</keyword>
<evidence type="ECO:0000256" key="3">
    <source>
        <dbReference type="ARBA" id="ARBA00022553"/>
    </source>
</evidence>
<dbReference type="SUPFAM" id="SSF53738">
    <property type="entry name" value="Phosphoglucomutase, first 3 domains"/>
    <property type="match status" value="1"/>
</dbReference>
<evidence type="ECO:0000259" key="5">
    <source>
        <dbReference type="Pfam" id="PF02878"/>
    </source>
</evidence>
<dbReference type="InterPro" id="IPR016055">
    <property type="entry name" value="A-D-PHexomutase_a/b/a-I/II/III"/>
</dbReference>
<feature type="compositionally biased region" description="Low complexity" evidence="4">
    <location>
        <begin position="66"/>
        <end position="87"/>
    </location>
</feature>
<organism evidence="6 7">
    <name type="scientific">Porphyra umbilicalis</name>
    <name type="common">Purple laver</name>
    <name type="synonym">Red alga</name>
    <dbReference type="NCBI Taxonomy" id="2786"/>
    <lineage>
        <taxon>Eukaryota</taxon>
        <taxon>Rhodophyta</taxon>
        <taxon>Bangiophyceae</taxon>
        <taxon>Bangiales</taxon>
        <taxon>Bangiaceae</taxon>
        <taxon>Porphyra</taxon>
    </lineage>
</organism>
<protein>
    <recommendedName>
        <fullName evidence="5">Alpha-D-phosphohexomutase alpha/beta/alpha domain-containing protein</fullName>
    </recommendedName>
</protein>
<evidence type="ECO:0000313" key="7">
    <source>
        <dbReference type="Proteomes" id="UP000218209"/>
    </source>
</evidence>
<comment type="cofactor">
    <cofactor evidence="1">
        <name>Mg(2+)</name>
        <dbReference type="ChEBI" id="CHEBI:18420"/>
    </cofactor>
</comment>
<accession>A0A1X6NSG5</accession>
<dbReference type="Pfam" id="PF02878">
    <property type="entry name" value="PGM_PMM_I"/>
    <property type="match status" value="1"/>
</dbReference>
<proteinExistence type="inferred from homology"/>
<evidence type="ECO:0000313" key="6">
    <source>
        <dbReference type="EMBL" id="OSX71554.1"/>
    </source>
</evidence>
<gene>
    <name evidence="6" type="ORF">BU14_0522s0007</name>
</gene>
<dbReference type="EMBL" id="KV919125">
    <property type="protein sequence ID" value="OSX71554.1"/>
    <property type="molecule type" value="Genomic_DNA"/>
</dbReference>